<reference evidence="1 2" key="1">
    <citation type="submission" date="2015-03" db="EMBL/GenBank/DDBJ databases">
        <authorList>
            <person name="Morales-Cruz A."/>
            <person name="Amrine K.C."/>
            <person name="Cantu D."/>
        </authorList>
    </citation>
    <scope>NUCLEOTIDE SEQUENCE [LARGE SCALE GENOMIC DNA]</scope>
    <source>
        <strain evidence="1">DS831</strain>
    </source>
</reference>
<dbReference type="AlphaFoldDB" id="A0A0G2DQW1"/>
<dbReference type="EMBL" id="LAQI01000416">
    <property type="protein sequence ID" value="KKY13104.1"/>
    <property type="molecule type" value="Genomic_DNA"/>
</dbReference>
<organism evidence="1 2">
    <name type="scientific">Diplodia seriata</name>
    <dbReference type="NCBI Taxonomy" id="420778"/>
    <lineage>
        <taxon>Eukaryota</taxon>
        <taxon>Fungi</taxon>
        <taxon>Dikarya</taxon>
        <taxon>Ascomycota</taxon>
        <taxon>Pezizomycotina</taxon>
        <taxon>Dothideomycetes</taxon>
        <taxon>Dothideomycetes incertae sedis</taxon>
        <taxon>Botryosphaeriales</taxon>
        <taxon>Botryosphaeriaceae</taxon>
        <taxon>Diplodia</taxon>
    </lineage>
</organism>
<reference evidence="1 2" key="2">
    <citation type="submission" date="2015-05" db="EMBL/GenBank/DDBJ databases">
        <title>Distinctive expansion of gene families associated with plant cell wall degradation and secondary metabolism in the genomes of grapevine trunk pathogens.</title>
        <authorList>
            <person name="Lawrence D.P."/>
            <person name="Travadon R."/>
            <person name="Rolshausen P.E."/>
            <person name="Baumgartner K."/>
        </authorList>
    </citation>
    <scope>NUCLEOTIDE SEQUENCE [LARGE SCALE GENOMIC DNA]</scope>
    <source>
        <strain evidence="1">DS831</strain>
    </source>
</reference>
<dbReference type="Proteomes" id="UP000034182">
    <property type="component" value="Unassembled WGS sequence"/>
</dbReference>
<comment type="caution">
    <text evidence="1">The sequence shown here is derived from an EMBL/GenBank/DDBJ whole genome shotgun (WGS) entry which is preliminary data.</text>
</comment>
<accession>A0A0G2DQW1</accession>
<evidence type="ECO:0000313" key="2">
    <source>
        <dbReference type="Proteomes" id="UP000034182"/>
    </source>
</evidence>
<proteinExistence type="predicted"/>
<evidence type="ECO:0000313" key="1">
    <source>
        <dbReference type="EMBL" id="KKY13104.1"/>
    </source>
</evidence>
<protein>
    <submittedName>
        <fullName evidence="1">Uncharacterized protein</fullName>
    </submittedName>
</protein>
<name>A0A0G2DQW1_9PEZI</name>
<gene>
    <name evidence="1" type="ORF">UCDDS831_g09327</name>
</gene>
<sequence length="79" mass="9174">MLEKLRSTLRYHASKFADLMLVFGCKYKFNGVPSHILDIIGKEKDADIDNHLDYMHLAAKLQKVLTRSGAIWWNDHTRS</sequence>